<accession>A0A835YY97</accession>
<proteinExistence type="predicted"/>
<sequence length="293" mass="32463">MNVLTGTAPISGPHFIEEYVGGGGVHVFNIGEEHTNRNACWRDGHDIVDVMMACLDEGLCLYLEMPPRFETRRHASVECPSKPDDAPREDFLNDLRTCSVAALSKGLHVKFVDLREAAGPLPFTREEEEFVAREKQRTLQGDPGGAHRNITNRFHGGLIKVKTGVTAECDEFLSIINNQGRGDVDQYVCSEWKKRVTDLCNGVGDVLQLPFPQYVDESLKCYRAAMDDAMNLYCVWLIARHRAGKVRNPPPPAVFYGGSAHCIVLARDLKALGFRLVGGHAGSSAQSCIRRPR</sequence>
<protein>
    <submittedName>
        <fullName evidence="1">Uncharacterized protein</fullName>
    </submittedName>
</protein>
<comment type="caution">
    <text evidence="1">The sequence shown here is derived from an EMBL/GenBank/DDBJ whole genome shotgun (WGS) entry which is preliminary data.</text>
</comment>
<dbReference type="AlphaFoldDB" id="A0A835YY97"/>
<dbReference type="EMBL" id="JAFCMP010000223">
    <property type="protein sequence ID" value="KAG5182938.1"/>
    <property type="molecule type" value="Genomic_DNA"/>
</dbReference>
<name>A0A835YY97_9STRA</name>
<reference evidence="1" key="1">
    <citation type="submission" date="2021-02" db="EMBL/GenBank/DDBJ databases">
        <title>First Annotated Genome of the Yellow-green Alga Tribonema minus.</title>
        <authorList>
            <person name="Mahan K.M."/>
        </authorList>
    </citation>
    <scope>NUCLEOTIDE SEQUENCE</scope>
    <source>
        <strain evidence="1">UTEX B ZZ1240</strain>
    </source>
</reference>
<evidence type="ECO:0000313" key="1">
    <source>
        <dbReference type="EMBL" id="KAG5182938.1"/>
    </source>
</evidence>
<evidence type="ECO:0000313" key="2">
    <source>
        <dbReference type="Proteomes" id="UP000664859"/>
    </source>
</evidence>
<gene>
    <name evidence="1" type="ORF">JKP88DRAFT_241235</name>
</gene>
<organism evidence="1 2">
    <name type="scientific">Tribonema minus</name>
    <dbReference type="NCBI Taxonomy" id="303371"/>
    <lineage>
        <taxon>Eukaryota</taxon>
        <taxon>Sar</taxon>
        <taxon>Stramenopiles</taxon>
        <taxon>Ochrophyta</taxon>
        <taxon>PX clade</taxon>
        <taxon>Xanthophyceae</taxon>
        <taxon>Tribonematales</taxon>
        <taxon>Tribonemataceae</taxon>
        <taxon>Tribonema</taxon>
    </lineage>
</organism>
<dbReference type="Proteomes" id="UP000664859">
    <property type="component" value="Unassembled WGS sequence"/>
</dbReference>
<keyword evidence="2" id="KW-1185">Reference proteome</keyword>